<organism evidence="6 7">
    <name type="scientific">Nocardioides seonyuensis</name>
    <dbReference type="NCBI Taxonomy" id="2518371"/>
    <lineage>
        <taxon>Bacteria</taxon>
        <taxon>Bacillati</taxon>
        <taxon>Actinomycetota</taxon>
        <taxon>Actinomycetes</taxon>
        <taxon>Propionibacteriales</taxon>
        <taxon>Nocardioidaceae</taxon>
        <taxon>Nocardioides</taxon>
    </lineage>
</organism>
<dbReference type="InterPro" id="IPR001647">
    <property type="entry name" value="HTH_TetR"/>
</dbReference>
<evidence type="ECO:0000256" key="2">
    <source>
        <dbReference type="ARBA" id="ARBA00023125"/>
    </source>
</evidence>
<keyword evidence="1" id="KW-0805">Transcription regulation</keyword>
<dbReference type="PANTHER" id="PTHR30055:SF234">
    <property type="entry name" value="HTH-TYPE TRANSCRIPTIONAL REGULATOR BETI"/>
    <property type="match status" value="1"/>
</dbReference>
<feature type="domain" description="HTH tetR-type" evidence="5">
    <location>
        <begin position="14"/>
        <end position="74"/>
    </location>
</feature>
<dbReference type="GO" id="GO:0000976">
    <property type="term" value="F:transcription cis-regulatory region binding"/>
    <property type="evidence" value="ECO:0007669"/>
    <property type="project" value="TreeGrafter"/>
</dbReference>
<evidence type="ECO:0000256" key="4">
    <source>
        <dbReference type="PROSITE-ProRule" id="PRU00335"/>
    </source>
</evidence>
<keyword evidence="7" id="KW-1185">Reference proteome</keyword>
<sequence>MFDSATSLRASKRMETARRIMRAANELTLAHGLDGWTMDDLAEASDVSRRTLFNYFPAKLDAVLGPLPTLEGEAIETFLAQGPTGELLEDCRVLAHRILDEEQYDRSQLELHRAVIVTNPRLLLEVHGRFEQVTASLVGHILQREGESFGADRAVILVRLMVALFDCSLGSLVPGAEAPAAPDRPLTELFDAALDTARELFA</sequence>
<proteinExistence type="predicted"/>
<evidence type="ECO:0000259" key="5">
    <source>
        <dbReference type="PROSITE" id="PS50977"/>
    </source>
</evidence>
<gene>
    <name evidence="6" type="ORF">EXE58_07405</name>
</gene>
<dbReference type="Gene3D" id="1.10.357.10">
    <property type="entry name" value="Tetracycline Repressor, domain 2"/>
    <property type="match status" value="1"/>
</dbReference>
<dbReference type="AlphaFoldDB" id="A0A4P7IDP6"/>
<evidence type="ECO:0000256" key="1">
    <source>
        <dbReference type="ARBA" id="ARBA00023015"/>
    </source>
</evidence>
<dbReference type="EMBL" id="CP038436">
    <property type="protein sequence ID" value="QBX55299.1"/>
    <property type="molecule type" value="Genomic_DNA"/>
</dbReference>
<dbReference type="Proteomes" id="UP000294853">
    <property type="component" value="Chromosome"/>
</dbReference>
<evidence type="ECO:0000313" key="7">
    <source>
        <dbReference type="Proteomes" id="UP000294853"/>
    </source>
</evidence>
<reference evidence="6 7" key="1">
    <citation type="submission" date="2019-03" db="EMBL/GenBank/DDBJ databases">
        <title>Three New Species of Nocardioides, Nocardioides euryhalodurans sp. nov., Nocardioides seonyuensis sp. nov. and Nocardioides eburneoflavus sp. nov. Iolated from Soil.</title>
        <authorList>
            <person name="Roh S.G."/>
            <person name="Lee C."/>
            <person name="Kim M.-K."/>
            <person name="Kim S.B."/>
        </authorList>
    </citation>
    <scope>NUCLEOTIDE SEQUENCE [LARGE SCALE GENOMIC DNA]</scope>
    <source>
        <strain evidence="6 7">MMS17-SY207-3</strain>
    </source>
</reference>
<dbReference type="InterPro" id="IPR009057">
    <property type="entry name" value="Homeodomain-like_sf"/>
</dbReference>
<name>A0A4P7IDP6_9ACTN</name>
<evidence type="ECO:0000256" key="3">
    <source>
        <dbReference type="ARBA" id="ARBA00023163"/>
    </source>
</evidence>
<accession>A0A4P7IDP6</accession>
<dbReference type="KEGG" id="nsn:EXE58_07405"/>
<dbReference type="GO" id="GO:0003700">
    <property type="term" value="F:DNA-binding transcription factor activity"/>
    <property type="evidence" value="ECO:0007669"/>
    <property type="project" value="TreeGrafter"/>
</dbReference>
<dbReference type="RefSeq" id="WP_135267291.1">
    <property type="nucleotide sequence ID" value="NZ_CP038436.1"/>
</dbReference>
<dbReference type="PROSITE" id="PS50977">
    <property type="entry name" value="HTH_TETR_2"/>
    <property type="match status" value="1"/>
</dbReference>
<dbReference type="OrthoDB" id="8688418at2"/>
<protein>
    <submittedName>
        <fullName evidence="6">TetR family transcriptional regulator</fullName>
    </submittedName>
</protein>
<dbReference type="SUPFAM" id="SSF46689">
    <property type="entry name" value="Homeodomain-like"/>
    <property type="match status" value="1"/>
</dbReference>
<feature type="DNA-binding region" description="H-T-H motif" evidence="4">
    <location>
        <begin position="37"/>
        <end position="56"/>
    </location>
</feature>
<keyword evidence="3" id="KW-0804">Transcription</keyword>
<dbReference type="InterPro" id="IPR050109">
    <property type="entry name" value="HTH-type_TetR-like_transc_reg"/>
</dbReference>
<dbReference type="PANTHER" id="PTHR30055">
    <property type="entry name" value="HTH-TYPE TRANSCRIPTIONAL REGULATOR RUTR"/>
    <property type="match status" value="1"/>
</dbReference>
<evidence type="ECO:0000313" key="6">
    <source>
        <dbReference type="EMBL" id="QBX55299.1"/>
    </source>
</evidence>
<keyword evidence="2 4" id="KW-0238">DNA-binding</keyword>
<dbReference type="Pfam" id="PF00440">
    <property type="entry name" value="TetR_N"/>
    <property type="match status" value="1"/>
</dbReference>